<dbReference type="AlphaFoldDB" id="A0A6N8JNG9"/>
<sequence>MYRQSRLERFSSQEKASAAFEAAGFPLSAASIKGYENGTTVPPADVVAVMAEIYGTPQLKWVHCHEQCPLGEYVVEEPPDTTDNVYQTLFELQGAFDQIDDVKEKLRAIVADGRITDDEQPLLDEVFEVLGQISENALELRLWVEQQGGGSSPA</sequence>
<evidence type="ECO:0000313" key="2">
    <source>
        <dbReference type="EMBL" id="MVX60380.1"/>
    </source>
</evidence>
<protein>
    <recommendedName>
        <fullName evidence="1">HTH cro/C1-type domain-containing protein</fullName>
    </recommendedName>
</protein>
<dbReference type="OrthoDB" id="1685177at2"/>
<evidence type="ECO:0000259" key="1">
    <source>
        <dbReference type="PROSITE" id="PS50943"/>
    </source>
</evidence>
<keyword evidence="3" id="KW-1185">Reference proteome</keyword>
<proteinExistence type="predicted"/>
<evidence type="ECO:0000313" key="3">
    <source>
        <dbReference type="Proteomes" id="UP000463388"/>
    </source>
</evidence>
<dbReference type="EMBL" id="WSRR01000003">
    <property type="protein sequence ID" value="MVX60380.1"/>
    <property type="molecule type" value="Genomic_DNA"/>
</dbReference>
<name>A0A6N8JNG9_9ACTN</name>
<comment type="caution">
    <text evidence="2">The sequence shown here is derived from an EMBL/GenBank/DDBJ whole genome shotgun (WGS) entry which is preliminary data.</text>
</comment>
<organism evidence="2 3">
    <name type="scientific">Adlercreutzia mucosicola</name>
    <dbReference type="NCBI Taxonomy" id="580026"/>
    <lineage>
        <taxon>Bacteria</taxon>
        <taxon>Bacillati</taxon>
        <taxon>Actinomycetota</taxon>
        <taxon>Coriobacteriia</taxon>
        <taxon>Eggerthellales</taxon>
        <taxon>Eggerthellaceae</taxon>
        <taxon>Adlercreutzia</taxon>
    </lineage>
</organism>
<accession>A0A6N8JNG9</accession>
<dbReference type="RefSeq" id="WP_160344878.1">
    <property type="nucleotide sequence ID" value="NZ_WSRR01000003.1"/>
</dbReference>
<dbReference type="PROSITE" id="PS50943">
    <property type="entry name" value="HTH_CROC1"/>
    <property type="match status" value="1"/>
</dbReference>
<dbReference type="InterPro" id="IPR001387">
    <property type="entry name" value="Cro/C1-type_HTH"/>
</dbReference>
<reference evidence="2 3" key="1">
    <citation type="submission" date="2019-12" db="EMBL/GenBank/DDBJ databases">
        <title>Microbes associate with the intestines of laboratory mice.</title>
        <authorList>
            <person name="Navarre W."/>
            <person name="Wong E."/>
        </authorList>
    </citation>
    <scope>NUCLEOTIDE SEQUENCE [LARGE SCALE GENOMIC DNA]</scope>
    <source>
        <strain evidence="2 3">NM66_B29</strain>
    </source>
</reference>
<feature type="domain" description="HTH cro/C1-type" evidence="1">
    <location>
        <begin position="27"/>
        <end position="62"/>
    </location>
</feature>
<gene>
    <name evidence="2" type="ORF">GKZ27_02740</name>
</gene>
<dbReference type="Proteomes" id="UP000463388">
    <property type="component" value="Unassembled WGS sequence"/>
</dbReference>